<feature type="domain" description="Protein kinase" evidence="7">
    <location>
        <begin position="1"/>
        <end position="247"/>
    </location>
</feature>
<evidence type="ECO:0000256" key="5">
    <source>
        <dbReference type="ARBA" id="ARBA00022777"/>
    </source>
</evidence>
<dbReference type="PROSITE" id="PS50011">
    <property type="entry name" value="PROTEIN_KINASE_DOM"/>
    <property type="match status" value="1"/>
</dbReference>
<dbReference type="PANTHER" id="PTHR43289">
    <property type="entry name" value="MITOGEN-ACTIVATED PROTEIN KINASE KINASE KINASE 20-RELATED"/>
    <property type="match status" value="1"/>
</dbReference>
<dbReference type="Proteomes" id="UP001596074">
    <property type="component" value="Unassembled WGS sequence"/>
</dbReference>
<comment type="caution">
    <text evidence="8">The sequence shown here is derived from an EMBL/GenBank/DDBJ whole genome shotgun (WGS) entry which is preliminary data.</text>
</comment>
<gene>
    <name evidence="8" type="ORF">ACFPZN_27995</name>
</gene>
<evidence type="ECO:0000256" key="3">
    <source>
        <dbReference type="ARBA" id="ARBA00022679"/>
    </source>
</evidence>
<dbReference type="InterPro" id="IPR000719">
    <property type="entry name" value="Prot_kinase_dom"/>
</dbReference>
<dbReference type="CDD" id="cd14014">
    <property type="entry name" value="STKc_PknB_like"/>
    <property type="match status" value="1"/>
</dbReference>
<dbReference type="PANTHER" id="PTHR43289:SF6">
    <property type="entry name" value="SERINE_THREONINE-PROTEIN KINASE NEKL-3"/>
    <property type="match status" value="1"/>
</dbReference>
<keyword evidence="2" id="KW-0723">Serine/threonine-protein kinase</keyword>
<dbReference type="Gene3D" id="1.10.510.10">
    <property type="entry name" value="Transferase(Phosphotransferase) domain 1"/>
    <property type="match status" value="1"/>
</dbReference>
<keyword evidence="6" id="KW-0067">ATP-binding</keyword>
<dbReference type="InterPro" id="IPR008271">
    <property type="entry name" value="Ser/Thr_kinase_AS"/>
</dbReference>
<evidence type="ECO:0000256" key="1">
    <source>
        <dbReference type="ARBA" id="ARBA00012513"/>
    </source>
</evidence>
<keyword evidence="9" id="KW-1185">Reference proteome</keyword>
<dbReference type="RefSeq" id="WP_378285202.1">
    <property type="nucleotide sequence ID" value="NZ_JBHSON010000042.1"/>
</dbReference>
<organism evidence="8 9">
    <name type="scientific">Actinomadura rugatobispora</name>
    <dbReference type="NCBI Taxonomy" id="1994"/>
    <lineage>
        <taxon>Bacteria</taxon>
        <taxon>Bacillati</taxon>
        <taxon>Actinomycetota</taxon>
        <taxon>Actinomycetes</taxon>
        <taxon>Streptosporangiales</taxon>
        <taxon>Thermomonosporaceae</taxon>
        <taxon>Actinomadura</taxon>
    </lineage>
</organism>
<evidence type="ECO:0000259" key="7">
    <source>
        <dbReference type="PROSITE" id="PS50011"/>
    </source>
</evidence>
<proteinExistence type="predicted"/>
<dbReference type="GO" id="GO:0004674">
    <property type="term" value="F:protein serine/threonine kinase activity"/>
    <property type="evidence" value="ECO:0007669"/>
    <property type="project" value="UniProtKB-EC"/>
</dbReference>
<evidence type="ECO:0000256" key="2">
    <source>
        <dbReference type="ARBA" id="ARBA00022527"/>
    </source>
</evidence>
<evidence type="ECO:0000256" key="4">
    <source>
        <dbReference type="ARBA" id="ARBA00022741"/>
    </source>
</evidence>
<keyword evidence="3 8" id="KW-0808">Transferase</keyword>
<keyword evidence="4" id="KW-0547">Nucleotide-binding</keyword>
<dbReference type="PROSITE" id="PS00108">
    <property type="entry name" value="PROTEIN_KINASE_ST"/>
    <property type="match status" value="1"/>
</dbReference>
<evidence type="ECO:0000313" key="9">
    <source>
        <dbReference type="Proteomes" id="UP001596074"/>
    </source>
</evidence>
<protein>
    <recommendedName>
        <fullName evidence="1">non-specific serine/threonine protein kinase</fullName>
        <ecNumber evidence="1">2.7.11.1</ecNumber>
    </recommendedName>
</protein>
<dbReference type="InterPro" id="IPR011009">
    <property type="entry name" value="Kinase-like_dom_sf"/>
</dbReference>
<dbReference type="EC" id="2.7.11.1" evidence="1"/>
<dbReference type="EMBL" id="JBHSON010000042">
    <property type="protein sequence ID" value="MFC5749481.1"/>
    <property type="molecule type" value="Genomic_DNA"/>
</dbReference>
<dbReference type="SUPFAM" id="SSF56112">
    <property type="entry name" value="Protein kinase-like (PK-like)"/>
    <property type="match status" value="1"/>
</dbReference>
<name>A0ABW1A4M5_9ACTN</name>
<dbReference type="Pfam" id="PF00069">
    <property type="entry name" value="Pkinase"/>
    <property type="match status" value="1"/>
</dbReference>
<sequence length="560" mass="58715">MELQELGAGAQGRVVLARHEVSGQHVAIKYLASGLLGDSHARATFRSEAELLRRVADPHVTRLLDYVEAPRGAAIVMEVVAGPSLRAVLDRRDRPLEPEAALTVLKGSLRGLAAAHAVGVVHRDYKPANVLVQSDGQSKLIDFGVAVLSGQGGIMGTPAYMAPEQWQGAPATPATDVYAATCVFFECVTGRKPYGAATQGELRAQHMAAPIPIDGVPEALRSLIVQGMAKHPGQRRGNVAAFLDELEAAAVANYGAGWERRGLIALGTAAAVLAAALPFALISSALSPGAVIGSAGEAAHALGGNGLLAKIGGAKAAGGAVAGTAAAVMIATYFLPAGADVGGTSTGDYRAYFGSPRVVLDNTSIPDGDTDASPLISEKITVSPARARAGTRVRVDTTWHGRTPWGLQYLGPGRFRCHGPDSERGDAYHSSYSVALGEQKNESKDSKKPKFWLYRTSEKSPNDIPSGTPVPVQGALLRQNDQEKYYDHKHCSWTFNGTTAAEVIIPAEAALKPGKYRLSRHNPVGIGFVRAEVGERLTTISPASADARVEGSLPTLEVLE</sequence>
<keyword evidence="5 8" id="KW-0418">Kinase</keyword>
<evidence type="ECO:0000313" key="8">
    <source>
        <dbReference type="EMBL" id="MFC5749481.1"/>
    </source>
</evidence>
<reference evidence="9" key="1">
    <citation type="journal article" date="2019" name="Int. J. Syst. Evol. Microbiol.">
        <title>The Global Catalogue of Microorganisms (GCM) 10K type strain sequencing project: providing services to taxonomists for standard genome sequencing and annotation.</title>
        <authorList>
            <consortium name="The Broad Institute Genomics Platform"/>
            <consortium name="The Broad Institute Genome Sequencing Center for Infectious Disease"/>
            <person name="Wu L."/>
            <person name="Ma J."/>
        </authorList>
    </citation>
    <scope>NUCLEOTIDE SEQUENCE [LARGE SCALE GENOMIC DNA]</scope>
    <source>
        <strain evidence="9">KCTC 42087</strain>
    </source>
</reference>
<accession>A0ABW1A4M5</accession>
<evidence type="ECO:0000256" key="6">
    <source>
        <dbReference type="ARBA" id="ARBA00022840"/>
    </source>
</evidence>